<organism evidence="3 4">
    <name type="scientific">Pleodorina starrii</name>
    <dbReference type="NCBI Taxonomy" id="330485"/>
    <lineage>
        <taxon>Eukaryota</taxon>
        <taxon>Viridiplantae</taxon>
        <taxon>Chlorophyta</taxon>
        <taxon>core chlorophytes</taxon>
        <taxon>Chlorophyceae</taxon>
        <taxon>CS clade</taxon>
        <taxon>Chlamydomonadales</taxon>
        <taxon>Volvocaceae</taxon>
        <taxon>Pleodorina</taxon>
    </lineage>
</organism>
<dbReference type="GO" id="GO:0006048">
    <property type="term" value="P:UDP-N-acetylglucosamine biosynthetic process"/>
    <property type="evidence" value="ECO:0007669"/>
    <property type="project" value="TreeGrafter"/>
</dbReference>
<dbReference type="OrthoDB" id="2020092at2759"/>
<reference evidence="3 4" key="1">
    <citation type="journal article" date="2023" name="Commun. Biol.">
        <title>Reorganization of the ancestral sex-determining regions during the evolution of trioecy in Pleodorina starrii.</title>
        <authorList>
            <person name="Takahashi K."/>
            <person name="Suzuki S."/>
            <person name="Kawai-Toyooka H."/>
            <person name="Yamamoto K."/>
            <person name="Hamaji T."/>
            <person name="Ootsuki R."/>
            <person name="Yamaguchi H."/>
            <person name="Kawachi M."/>
            <person name="Higashiyama T."/>
            <person name="Nozaki H."/>
        </authorList>
    </citation>
    <scope>NUCLEOTIDE SEQUENCE [LARGE SCALE GENOMIC DNA]</scope>
    <source>
        <strain evidence="3 4">NIES-4479</strain>
    </source>
</reference>
<feature type="region of interest" description="Disordered" evidence="1">
    <location>
        <begin position="897"/>
        <end position="932"/>
    </location>
</feature>
<feature type="domain" description="UGP3-like C-terminal hexapeptide repeats" evidence="2">
    <location>
        <begin position="802"/>
        <end position="842"/>
    </location>
</feature>
<dbReference type="AlphaFoldDB" id="A0A9W6BRR3"/>
<accession>A0A9W6BRR3</accession>
<evidence type="ECO:0000259" key="2">
    <source>
        <dbReference type="Pfam" id="PF25441"/>
    </source>
</evidence>
<dbReference type="InterPro" id="IPR057388">
    <property type="entry name" value="Hexapep_UGP3_C"/>
</dbReference>
<keyword evidence="4" id="KW-1185">Reference proteome</keyword>
<gene>
    <name evidence="3" type="primary">PLEST009273</name>
    <name evidence="3" type="ORF">PLESTB_001205700</name>
</gene>
<evidence type="ECO:0000313" key="3">
    <source>
        <dbReference type="EMBL" id="GLC57266.1"/>
    </source>
</evidence>
<feature type="compositionally biased region" description="Low complexity" evidence="1">
    <location>
        <begin position="91"/>
        <end position="106"/>
    </location>
</feature>
<sequence>MATRAPSAMPAVSASSQPRGAAAPLLPLLLPLPPHQPAPTPAPAAWARRILVAPRLGYSHPTATRRSSVVRSAASGHAPNHPHPRHPQPRKPTTAPAAQSPSAATARNPPATPVPPEQQDHHQQQRTQLPYFAPLPGTGTVQSYEDEFQLQSDAELPLEAQIVRLEAILEHVRVAETDEDKVVLLGQVDSVAAFVNNPRNAAVCGALSSLDASHRALLLSLPAMMQEHVLMEPPGAPPSPPEALLPRLTSLAVRLARVEQFYDSVGGLLGYQIKSLQLIVAGMQDKSARSKQQQQQQQQQTEEAAAANADAPPGPAPAPGPGGGVGEVRFHVPRGMDLAGEEGAGVGVAAAAQGLAALPFMAEIYPVGGAGDRLGLVDEATGESLPAAMLPYAGRTLMEVLIRDLQAREYLHFQLTGRQVTTPVAIMTSDAKGNHDRVSRLLGELQWAGRGPGAFRLFRQPMVPVLAAEDGRWLLSRPMGPMMKPGGHGAIWKLMWDQGVFDWLTVTHGRRAALVRQISNPMAGTDTTLLALAGAGFARGRGGGAAAFGFMSCERAVGAAEGMNVLQERRRWVPAAAAAGSAGGGGGGRWVYEYGVTNVEYTEFERLGLSDEAVSANSKTSVFPANTNVLFVGLYGAKRIVAEAVSKGDGEQLLPGLIFNLNKKVSYTDPLGGGTREVTGGRMESTMQNLADYLTDSFDRPMDPRELPESKLSTFLVSNLRRKVTSSAKKRRQPGSPRIAQTPDGSFYDLQRNAWQLLQRCGLADVPEPGSTEQYLEKGPGFIFLFHPALGPLWDVISQKVVGGSLTHGSELVLEVAEARLQQLHLDGSLQICAENVMGHTETVGLPPVAAASAAASAAAQAHHHHHHYQAAAGAATSAAPTLSISSLHNGTVEMALGPRGVAHGGPVQQQQQAAAAGGGGGAGGGDAVGGGVSPAPGGGGLLRYGRRCGRVQLVNVRVVNAGVDWQAPDNVYWKHQVSRRESCKVVLLGQSEFEAYDVTIAGSHTFVVPDGFRLTVTAAAAADGAVGGGALRTQLTPLTPAAAGTAAGGYEPSWEWVYSMDTAGAVRLSYVGAALPRAAPAAAGMAATATARAMAAAERRGTYVLDFSI</sequence>
<feature type="compositionally biased region" description="Basic residues" evidence="1">
    <location>
        <begin position="80"/>
        <end position="89"/>
    </location>
</feature>
<feature type="compositionally biased region" description="Low complexity" evidence="1">
    <location>
        <begin position="901"/>
        <end position="916"/>
    </location>
</feature>
<feature type="domain" description="UGP3-like C-terminal hexapeptide repeats" evidence="2">
    <location>
        <begin position="928"/>
        <end position="1070"/>
    </location>
</feature>
<name>A0A9W6BRR3_9CHLO</name>
<feature type="compositionally biased region" description="Gly residues" evidence="1">
    <location>
        <begin position="917"/>
        <end position="932"/>
    </location>
</feature>
<protein>
    <recommendedName>
        <fullName evidence="2">UGP3-like C-terminal hexapeptide repeats domain-containing protein</fullName>
    </recommendedName>
</protein>
<feature type="region of interest" description="Disordered" evidence="1">
    <location>
        <begin position="288"/>
        <end position="325"/>
    </location>
</feature>
<feature type="region of interest" description="Disordered" evidence="1">
    <location>
        <begin position="62"/>
        <end position="125"/>
    </location>
</feature>
<dbReference type="Proteomes" id="UP001165080">
    <property type="component" value="Unassembled WGS sequence"/>
</dbReference>
<dbReference type="PANTHER" id="PTHR11952:SF14">
    <property type="entry name" value="UTP--GLUCOSE-1-PHOSPHATE URIDYLYLTRANSFERASE 3, CHLOROPLASTIC"/>
    <property type="match status" value="1"/>
</dbReference>
<dbReference type="Gene3D" id="3.90.550.10">
    <property type="entry name" value="Spore Coat Polysaccharide Biosynthesis Protein SpsA, Chain A"/>
    <property type="match status" value="1"/>
</dbReference>
<dbReference type="InterPro" id="IPR029044">
    <property type="entry name" value="Nucleotide-diphossugar_trans"/>
</dbReference>
<comment type="caution">
    <text evidence="3">The sequence shown here is derived from an EMBL/GenBank/DDBJ whole genome shotgun (WGS) entry which is preliminary data.</text>
</comment>
<dbReference type="SUPFAM" id="SSF53448">
    <property type="entry name" value="Nucleotide-diphospho-sugar transferases"/>
    <property type="match status" value="1"/>
</dbReference>
<dbReference type="GO" id="GO:0003977">
    <property type="term" value="F:UDP-N-acetylglucosamine diphosphorylase activity"/>
    <property type="evidence" value="ECO:0007669"/>
    <property type="project" value="TreeGrafter"/>
</dbReference>
<evidence type="ECO:0000313" key="4">
    <source>
        <dbReference type="Proteomes" id="UP001165080"/>
    </source>
</evidence>
<dbReference type="EMBL" id="BRXU01000018">
    <property type="protein sequence ID" value="GLC57266.1"/>
    <property type="molecule type" value="Genomic_DNA"/>
</dbReference>
<evidence type="ECO:0000256" key="1">
    <source>
        <dbReference type="SAM" id="MobiDB-lite"/>
    </source>
</evidence>
<dbReference type="InterPro" id="IPR039741">
    <property type="entry name" value="UDP-sugar_pyrophosphorylase"/>
</dbReference>
<dbReference type="PANTHER" id="PTHR11952">
    <property type="entry name" value="UDP- GLUCOSE PYROPHOSPHORYLASE"/>
    <property type="match status" value="1"/>
</dbReference>
<dbReference type="Pfam" id="PF25441">
    <property type="entry name" value="Hexapep_UGP3_C"/>
    <property type="match status" value="2"/>
</dbReference>
<feature type="compositionally biased region" description="Low complexity" evidence="1">
    <location>
        <begin position="292"/>
        <end position="311"/>
    </location>
</feature>
<feature type="compositionally biased region" description="Low complexity" evidence="1">
    <location>
        <begin position="62"/>
        <end position="79"/>
    </location>
</feature>
<proteinExistence type="predicted"/>